<sequence length="172" mass="19887">MKRICAIFSLDEGTKDRIQAYRDALSISYGVPRKSIYPHITLAHYVAIEPEEIIEYSEKFIKGIHAFNVQYNAIEVLGGNCIACIVNPSCIITDFYNRYHEKFDSHCDVWTKKENKLWIPHSTIYGEAESKLEEMKSFLESKFTPFEGKVIGFELSQINEDGFEIIFSKNLE</sequence>
<dbReference type="Gene3D" id="3.90.1140.10">
    <property type="entry name" value="Cyclic phosphodiesterase"/>
    <property type="match status" value="1"/>
</dbReference>
<organism evidence="1 2">
    <name type="scientific">Tepidimicrobium xylanilyticum</name>
    <dbReference type="NCBI Taxonomy" id="1123352"/>
    <lineage>
        <taxon>Bacteria</taxon>
        <taxon>Bacillati</taxon>
        <taxon>Bacillota</taxon>
        <taxon>Tissierellia</taxon>
        <taxon>Tissierellales</taxon>
        <taxon>Tepidimicrobiaceae</taxon>
        <taxon>Tepidimicrobium</taxon>
    </lineage>
</organism>
<evidence type="ECO:0000313" key="1">
    <source>
        <dbReference type="EMBL" id="SDW91604.1"/>
    </source>
</evidence>
<gene>
    <name evidence="1" type="ORF">SAMN05660923_01426</name>
</gene>
<dbReference type="AlphaFoldDB" id="A0A1H2XGL1"/>
<protein>
    <recommendedName>
        <fullName evidence="3">2'-5' RNA ligase</fullName>
    </recommendedName>
</protein>
<dbReference type="Proteomes" id="UP000198828">
    <property type="component" value="Unassembled WGS sequence"/>
</dbReference>
<evidence type="ECO:0008006" key="3">
    <source>
        <dbReference type="Google" id="ProtNLM"/>
    </source>
</evidence>
<proteinExistence type="predicted"/>
<keyword evidence="2" id="KW-1185">Reference proteome</keyword>
<dbReference type="EMBL" id="FNNG01000005">
    <property type="protein sequence ID" value="SDW91604.1"/>
    <property type="molecule type" value="Genomic_DNA"/>
</dbReference>
<accession>A0A1H2XGL1</accession>
<name>A0A1H2XGL1_9FIRM</name>
<dbReference type="SUPFAM" id="SSF55144">
    <property type="entry name" value="LigT-like"/>
    <property type="match status" value="1"/>
</dbReference>
<dbReference type="OrthoDB" id="1709631at2"/>
<evidence type="ECO:0000313" key="2">
    <source>
        <dbReference type="Proteomes" id="UP000198828"/>
    </source>
</evidence>
<dbReference type="InterPro" id="IPR009097">
    <property type="entry name" value="Cyclic_Pdiesterase"/>
</dbReference>
<reference evidence="1 2" key="1">
    <citation type="submission" date="2016-10" db="EMBL/GenBank/DDBJ databases">
        <authorList>
            <person name="de Groot N.N."/>
        </authorList>
    </citation>
    <scope>NUCLEOTIDE SEQUENCE [LARGE SCALE GENOMIC DNA]</scope>
    <source>
        <strain evidence="1 2">DSM 23310</strain>
    </source>
</reference>
<dbReference type="RefSeq" id="WP_093752232.1">
    <property type="nucleotide sequence ID" value="NZ_BSYN01000007.1"/>
</dbReference>